<dbReference type="STRING" id="27334.A0A0A2K762"/>
<evidence type="ECO:0000313" key="2">
    <source>
        <dbReference type="Proteomes" id="UP000030143"/>
    </source>
</evidence>
<proteinExistence type="predicted"/>
<dbReference type="RefSeq" id="XP_016603247.1">
    <property type="nucleotide sequence ID" value="XM_016742017.1"/>
</dbReference>
<dbReference type="GeneID" id="27677436"/>
<dbReference type="SUPFAM" id="SSF81383">
    <property type="entry name" value="F-box domain"/>
    <property type="match status" value="1"/>
</dbReference>
<dbReference type="InterPro" id="IPR036047">
    <property type="entry name" value="F-box-like_dom_sf"/>
</dbReference>
<name>A0A0A2K762_PENEN</name>
<keyword evidence="2" id="KW-1185">Reference proteome</keyword>
<reference evidence="1 2" key="1">
    <citation type="journal article" date="2015" name="Mol. Plant Microbe Interact.">
        <title>Genome, transcriptome, and functional analyses of Penicillium expansum provide new insights into secondary metabolism and pathogenicity.</title>
        <authorList>
            <person name="Ballester A.R."/>
            <person name="Marcet-Houben M."/>
            <person name="Levin E."/>
            <person name="Sela N."/>
            <person name="Selma-Lazaro C."/>
            <person name="Carmona L."/>
            <person name="Wisniewski M."/>
            <person name="Droby S."/>
            <person name="Gonzalez-Candelas L."/>
            <person name="Gabaldon T."/>
        </authorList>
    </citation>
    <scope>NUCLEOTIDE SEQUENCE [LARGE SCALE GENOMIC DNA]</scope>
    <source>
        <strain evidence="1 2">MD-8</strain>
    </source>
</reference>
<dbReference type="AlphaFoldDB" id="A0A0A2K762"/>
<dbReference type="VEuPathDB" id="FungiDB:PEXP_048930"/>
<dbReference type="Proteomes" id="UP000030143">
    <property type="component" value="Unassembled WGS sequence"/>
</dbReference>
<dbReference type="PhylomeDB" id="A0A0A2K762"/>
<dbReference type="HOGENOM" id="CLU_1876140_0_0_1"/>
<evidence type="ECO:0008006" key="3">
    <source>
        <dbReference type="Google" id="ProtNLM"/>
    </source>
</evidence>
<organism evidence="1 2">
    <name type="scientific">Penicillium expansum</name>
    <name type="common">Blue mold rot fungus</name>
    <dbReference type="NCBI Taxonomy" id="27334"/>
    <lineage>
        <taxon>Eukaryota</taxon>
        <taxon>Fungi</taxon>
        <taxon>Dikarya</taxon>
        <taxon>Ascomycota</taxon>
        <taxon>Pezizomycotina</taxon>
        <taxon>Eurotiomycetes</taxon>
        <taxon>Eurotiomycetidae</taxon>
        <taxon>Eurotiales</taxon>
        <taxon>Aspergillaceae</taxon>
        <taxon>Penicillium</taxon>
    </lineage>
</organism>
<dbReference type="EMBL" id="JQFZ01000020">
    <property type="protein sequence ID" value="KGO62716.1"/>
    <property type="molecule type" value="Genomic_DNA"/>
</dbReference>
<dbReference type="OrthoDB" id="3766406at2759"/>
<sequence>MNSLKARAKSYFRRPRKAISACSEIPCMTTLAGLPPELLLSISDFLPLVDLICFFLCNHRLLELSQRQIKRLPPPTKYNKLSILNRLERDIPEYFACDFCYLLHRYDGSEGFGLSGLPHERTCRLPCVHKEWFYLD</sequence>
<gene>
    <name evidence="1" type="ORF">PEX2_047420</name>
</gene>
<protein>
    <recommendedName>
        <fullName evidence="3">F-box domain-containing protein</fullName>
    </recommendedName>
</protein>
<evidence type="ECO:0000313" key="1">
    <source>
        <dbReference type="EMBL" id="KGO62716.1"/>
    </source>
</evidence>
<accession>A0A0A2K762</accession>
<comment type="caution">
    <text evidence="1">The sequence shown here is derived from an EMBL/GenBank/DDBJ whole genome shotgun (WGS) entry which is preliminary data.</text>
</comment>